<dbReference type="PANTHER" id="PTHR46954:SF1">
    <property type="entry name" value="C2H2-TYPE DOMAIN-CONTAINING PROTEIN"/>
    <property type="match status" value="1"/>
</dbReference>
<dbReference type="PANTHER" id="PTHR46954">
    <property type="entry name" value="C2H2-TYPE DOMAIN-CONTAINING PROTEIN"/>
    <property type="match status" value="1"/>
</dbReference>
<sequence>MQTFLTSPKFEKKYLYKNPTLLYHEFCNAWAYQKMIELSNPNPQKQQLLEEANTIWKEVKKNNVNEIKDTITRYLATPVPLTRYGFQVSNFRNSRPSRSPIQERVQIRLEHDEEIQIPRNAVAQRYANGEKERAQKKVAEYTTMLDISTDNSMKKQLVNQINSEKQVILQQNKRLTYLKRHAATQGRLREWKRLLLEENIVEKYDSPGRPSHALKNPELYDQLHACIEFGSADNWRRKEWIKVRTISHLRTAMEENYQQYLSKSCLQTYLLPRHPNSNQAKRHHHPALIRNVAVSRNEMSSHEDSHYCLASVKGVRQFAETFPEHSIIISQDDKAKVPLGIPAVGRTFSTVQTHNQPVSIPNHDFPVSSKHKLIPSVYLVIDPTDTNESTRSRRLAVFV</sequence>
<organism evidence="1 2">
    <name type="scientific">Rhizophagus clarus</name>
    <dbReference type="NCBI Taxonomy" id="94130"/>
    <lineage>
        <taxon>Eukaryota</taxon>
        <taxon>Fungi</taxon>
        <taxon>Fungi incertae sedis</taxon>
        <taxon>Mucoromycota</taxon>
        <taxon>Glomeromycotina</taxon>
        <taxon>Glomeromycetes</taxon>
        <taxon>Glomerales</taxon>
        <taxon>Glomeraceae</taxon>
        <taxon>Rhizophagus</taxon>
    </lineage>
</organism>
<evidence type="ECO:0000313" key="2">
    <source>
        <dbReference type="Proteomes" id="UP000615446"/>
    </source>
</evidence>
<dbReference type="OrthoDB" id="2441686at2759"/>
<accession>A0A8H3R3A8</accession>
<reference evidence="1" key="1">
    <citation type="submission" date="2019-10" db="EMBL/GenBank/DDBJ databases">
        <title>Conservation and host-specific expression of non-tandemly repeated heterogenous ribosome RNA gene in arbuscular mycorrhizal fungi.</title>
        <authorList>
            <person name="Maeda T."/>
            <person name="Kobayashi Y."/>
            <person name="Nakagawa T."/>
            <person name="Ezawa T."/>
            <person name="Yamaguchi K."/>
            <person name="Bino T."/>
            <person name="Nishimoto Y."/>
            <person name="Shigenobu S."/>
            <person name="Kawaguchi M."/>
        </authorList>
    </citation>
    <scope>NUCLEOTIDE SEQUENCE</scope>
    <source>
        <strain evidence="1">HR1</strain>
    </source>
</reference>
<gene>
    <name evidence="1" type="ORF">RCL2_002770800</name>
</gene>
<dbReference type="Proteomes" id="UP000615446">
    <property type="component" value="Unassembled WGS sequence"/>
</dbReference>
<evidence type="ECO:0000313" key="1">
    <source>
        <dbReference type="EMBL" id="GET01288.1"/>
    </source>
</evidence>
<dbReference type="AlphaFoldDB" id="A0A8H3R3A8"/>
<protein>
    <submittedName>
        <fullName evidence="1">Uncharacterized protein</fullName>
    </submittedName>
</protein>
<name>A0A8H3R3A8_9GLOM</name>
<proteinExistence type="predicted"/>
<comment type="caution">
    <text evidence="1">The sequence shown here is derived from an EMBL/GenBank/DDBJ whole genome shotgun (WGS) entry which is preliminary data.</text>
</comment>
<dbReference type="EMBL" id="BLAL01000298">
    <property type="protein sequence ID" value="GET01288.1"/>
    <property type="molecule type" value="Genomic_DNA"/>
</dbReference>